<evidence type="ECO:0000313" key="2">
    <source>
        <dbReference type="Proteomes" id="UP000094626"/>
    </source>
</evidence>
<reference evidence="2" key="1">
    <citation type="journal article" date="2017" name="J. Biotechnol.">
        <title>Complete genome sequence of Novosphingobium resinovorum SA1, a versatile xenobiotic-degrading bacterium capable of utilizing sulfanilic acid.</title>
        <authorList>
            <person name="Hegedus B."/>
            <person name="Kos P.B."/>
            <person name="Balint B."/>
            <person name="Maroti G."/>
            <person name="Gan H.M."/>
            <person name="Perei K."/>
            <person name="Rakhely G."/>
        </authorList>
    </citation>
    <scope>NUCLEOTIDE SEQUENCE [LARGE SCALE GENOMIC DNA]</scope>
    <source>
        <strain evidence="2">SA1</strain>
    </source>
</reference>
<keyword evidence="2" id="KW-1185">Reference proteome</keyword>
<sequence length="100" mass="11010">MLRTRAQGGGTILTDRHGLPGSYAVRLPGIRQGLQTLRGFAVSPDYAVFVMAPSIMTPELMNFQNATMSLRAKATMVDFFMRPPFSWTRALNHLVNPDAG</sequence>
<accession>A0A1D8AGD2</accession>
<protein>
    <submittedName>
        <fullName evidence="1">Uncharacterized protein</fullName>
    </submittedName>
</protein>
<dbReference type="Proteomes" id="UP000094626">
    <property type="component" value="Plasmid pSA3"/>
</dbReference>
<evidence type="ECO:0000313" key="1">
    <source>
        <dbReference type="EMBL" id="AOR81170.1"/>
    </source>
</evidence>
<keyword evidence="1" id="KW-0614">Plasmid</keyword>
<dbReference type="KEGG" id="nre:BES08_30305"/>
<dbReference type="EMBL" id="CP017078">
    <property type="protein sequence ID" value="AOR81170.1"/>
    <property type="molecule type" value="Genomic_DNA"/>
</dbReference>
<dbReference type="AlphaFoldDB" id="A0A1D8AGD2"/>
<gene>
    <name evidence="1" type="ORF">BES08_30305</name>
</gene>
<geneLocation type="plasmid" evidence="1 2">
    <name>pSA3</name>
</geneLocation>
<name>A0A1D8AGD2_9SPHN</name>
<proteinExistence type="predicted"/>
<organism evidence="1 2">
    <name type="scientific">Novosphingobium resinovorum</name>
    <dbReference type="NCBI Taxonomy" id="158500"/>
    <lineage>
        <taxon>Bacteria</taxon>
        <taxon>Pseudomonadati</taxon>
        <taxon>Pseudomonadota</taxon>
        <taxon>Alphaproteobacteria</taxon>
        <taxon>Sphingomonadales</taxon>
        <taxon>Sphingomonadaceae</taxon>
        <taxon>Novosphingobium</taxon>
    </lineage>
</organism>